<dbReference type="InterPro" id="IPR014347">
    <property type="entry name" value="Tautomerase/MIF_sf"/>
</dbReference>
<dbReference type="InterPro" id="IPR004220">
    <property type="entry name" value="5-COMe_2-OHmuconate_Isoase"/>
</dbReference>
<dbReference type="EMBL" id="CP022987">
    <property type="protein sequence ID" value="QAA94569.1"/>
    <property type="molecule type" value="Genomic_DNA"/>
</dbReference>
<name>A0A410GE75_9BURK</name>
<dbReference type="SUPFAM" id="SSF55331">
    <property type="entry name" value="Tautomerase/MIF"/>
    <property type="match status" value="1"/>
</dbReference>
<dbReference type="KEGG" id="pus:CKA81_12565"/>
<evidence type="ECO:0000313" key="1">
    <source>
        <dbReference type="EMBL" id="QAA94569.1"/>
    </source>
</evidence>
<sequence>MPHIIVEYSSNIEPTCCAADLLQSVHQAALDSGIFEPSAVRTRAAPRSLYLVGQNTDPTAGFIHITARIRPGRTTETLESLLRALVDSTEGYLRTANYAAPLMLNVEIDELPALRLGSRLFN</sequence>
<dbReference type="PANTHER" id="PTHR37950">
    <property type="entry name" value="4-HYDROXYPHENYLACETATE CATABOLISM PROTEIN"/>
    <property type="match status" value="1"/>
</dbReference>
<dbReference type="GO" id="GO:0008704">
    <property type="term" value="F:5-carboxymethyl-2-hydroxymuconate delta-isomerase activity"/>
    <property type="evidence" value="ECO:0007669"/>
    <property type="project" value="InterPro"/>
</dbReference>
<dbReference type="CDD" id="cd00580">
    <property type="entry name" value="CHMI"/>
    <property type="match status" value="1"/>
</dbReference>
<dbReference type="PANTHER" id="PTHR37950:SF1">
    <property type="entry name" value="4-HYDROXYPHENYLACETATE CATABOLISM PROTEIN"/>
    <property type="match status" value="1"/>
</dbReference>
<dbReference type="OrthoDB" id="9805307at2"/>
<proteinExistence type="predicted"/>
<evidence type="ECO:0000313" key="2">
    <source>
        <dbReference type="Proteomes" id="UP000283474"/>
    </source>
</evidence>
<dbReference type="Pfam" id="PF02962">
    <property type="entry name" value="CHMI"/>
    <property type="match status" value="1"/>
</dbReference>
<dbReference type="RefSeq" id="WP_128355567.1">
    <property type="nucleotide sequence ID" value="NZ_CP022987.1"/>
</dbReference>
<dbReference type="AlphaFoldDB" id="A0A410GE75"/>
<dbReference type="Gene3D" id="3.30.429.10">
    <property type="entry name" value="Macrophage Migration Inhibitory Factor"/>
    <property type="match status" value="1"/>
</dbReference>
<evidence type="ECO:0008006" key="3">
    <source>
        <dbReference type="Google" id="ProtNLM"/>
    </source>
</evidence>
<protein>
    <recommendedName>
        <fullName evidence="3">5-carboxymethyl-2-hydroxymuconate isomerase</fullName>
    </recommendedName>
</protein>
<accession>A0A410GE75</accession>
<dbReference type="Proteomes" id="UP000283474">
    <property type="component" value="Chromosome"/>
</dbReference>
<organism evidence="1 2">
    <name type="scientific">Pollutimonas thiosulfatoxidans</name>
    <dbReference type="NCBI Taxonomy" id="2028345"/>
    <lineage>
        <taxon>Bacteria</taxon>
        <taxon>Pseudomonadati</taxon>
        <taxon>Pseudomonadota</taxon>
        <taxon>Betaproteobacteria</taxon>
        <taxon>Burkholderiales</taxon>
        <taxon>Alcaligenaceae</taxon>
        <taxon>Pollutimonas</taxon>
    </lineage>
</organism>
<keyword evidence="2" id="KW-1185">Reference proteome</keyword>
<reference evidence="1 2" key="1">
    <citation type="submission" date="2017-08" db="EMBL/GenBank/DDBJ databases">
        <authorList>
            <person name="Park S.-J."/>
            <person name="Kim H."/>
        </authorList>
    </citation>
    <scope>NUCLEOTIDE SEQUENCE [LARGE SCALE GENOMIC DNA]</scope>
    <source>
        <strain evidence="2">ye3</strain>
    </source>
</reference>
<gene>
    <name evidence="1" type="ORF">CKA81_12565</name>
</gene>